<protein>
    <submittedName>
        <fullName evidence="2">Uncharacterized protein</fullName>
    </submittedName>
</protein>
<sequence>MVNTSTSTTTTSNGIHLDQETRSQEIVASLRGFLKHQTAFKEYVAKRMTQEEYATICRIVTEGFVELSIEILALEAHLGGPTHASTINALSPPTAITVASASSDPSSPSEQSPASSRRNYSLDSPEHAQLIREVQLLEKQKLVLTVQGQKWALEKEAQEAQDVKDQETELQADRVVGNEDEQEETETEIQAAAVLSCDGGRPSAS</sequence>
<evidence type="ECO:0000313" key="3">
    <source>
        <dbReference type="Proteomes" id="UP000823405"/>
    </source>
</evidence>
<dbReference type="Pfam" id="PF14966">
    <property type="entry name" value="DNA_repr_REX1B"/>
    <property type="match status" value="1"/>
</dbReference>
<name>A0A9P6RE65_9FUNG</name>
<reference evidence="2" key="1">
    <citation type="journal article" date="2020" name="Fungal Divers.">
        <title>Resolving the Mortierellaceae phylogeny through synthesis of multi-gene phylogenetics and phylogenomics.</title>
        <authorList>
            <person name="Vandepol N."/>
            <person name="Liber J."/>
            <person name="Desiro A."/>
            <person name="Na H."/>
            <person name="Kennedy M."/>
            <person name="Barry K."/>
            <person name="Grigoriev I.V."/>
            <person name="Miller A.N."/>
            <person name="O'Donnell K."/>
            <person name="Stajich J.E."/>
            <person name="Bonito G."/>
        </authorList>
    </citation>
    <scope>NUCLEOTIDE SEQUENCE</scope>
    <source>
        <strain evidence="2">NVP60</strain>
    </source>
</reference>
<evidence type="ECO:0000313" key="2">
    <source>
        <dbReference type="EMBL" id="KAG0316796.1"/>
    </source>
</evidence>
<feature type="region of interest" description="Disordered" evidence="1">
    <location>
        <begin position="156"/>
        <end position="187"/>
    </location>
</feature>
<feature type="region of interest" description="Disordered" evidence="1">
    <location>
        <begin position="98"/>
        <end position="122"/>
    </location>
</feature>
<proteinExistence type="predicted"/>
<evidence type="ECO:0000256" key="1">
    <source>
        <dbReference type="SAM" id="MobiDB-lite"/>
    </source>
</evidence>
<feature type="compositionally biased region" description="Acidic residues" evidence="1">
    <location>
        <begin position="178"/>
        <end position="187"/>
    </location>
</feature>
<accession>A0A9P6RE65</accession>
<dbReference type="EMBL" id="JAAAIN010000282">
    <property type="protein sequence ID" value="KAG0316796.1"/>
    <property type="molecule type" value="Genomic_DNA"/>
</dbReference>
<feature type="compositionally biased region" description="Low complexity" evidence="1">
    <location>
        <begin position="99"/>
        <end position="116"/>
    </location>
</feature>
<comment type="caution">
    <text evidence="2">The sequence shown here is derived from an EMBL/GenBank/DDBJ whole genome shotgun (WGS) entry which is preliminary data.</text>
</comment>
<keyword evidence="3" id="KW-1185">Reference proteome</keyword>
<organism evidence="2 3">
    <name type="scientific">Linnemannia gamsii</name>
    <dbReference type="NCBI Taxonomy" id="64522"/>
    <lineage>
        <taxon>Eukaryota</taxon>
        <taxon>Fungi</taxon>
        <taxon>Fungi incertae sedis</taxon>
        <taxon>Mucoromycota</taxon>
        <taxon>Mortierellomycotina</taxon>
        <taxon>Mortierellomycetes</taxon>
        <taxon>Mortierellales</taxon>
        <taxon>Mortierellaceae</taxon>
        <taxon>Linnemannia</taxon>
    </lineage>
</organism>
<gene>
    <name evidence="2" type="ORF">BGZ97_006368</name>
</gene>
<dbReference type="OrthoDB" id="434723at2759"/>
<dbReference type="Proteomes" id="UP000823405">
    <property type="component" value="Unassembled WGS sequence"/>
</dbReference>
<feature type="compositionally biased region" description="Basic and acidic residues" evidence="1">
    <location>
        <begin position="156"/>
        <end position="167"/>
    </location>
</feature>
<dbReference type="AlphaFoldDB" id="A0A9P6RE65"/>
<dbReference type="InterPro" id="IPR039491">
    <property type="entry name" value="REX1-B"/>
</dbReference>